<feature type="binding site" evidence="8">
    <location>
        <begin position="30"/>
        <end position="37"/>
    </location>
    <ligand>
        <name>ATP</name>
        <dbReference type="ChEBI" id="CHEBI:30616"/>
    </ligand>
</feature>
<comment type="subcellular location">
    <subcellularLocation>
        <location evidence="8">Cytoplasm</location>
    </subcellularLocation>
</comment>
<comment type="caution">
    <text evidence="9">The sequence shown here is derived from an EMBL/GenBank/DDBJ whole genome shotgun (WGS) entry which is preliminary data.</text>
</comment>
<evidence type="ECO:0000256" key="6">
    <source>
        <dbReference type="ARBA" id="ARBA00022840"/>
    </source>
</evidence>
<dbReference type="AlphaFoldDB" id="A0A366E8T7"/>
<keyword evidence="6 8" id="KW-0067">ATP-binding</keyword>
<dbReference type="Pfam" id="PF02569">
    <property type="entry name" value="Pantoate_ligase"/>
    <property type="match status" value="1"/>
</dbReference>
<dbReference type="RefSeq" id="WP_113942710.1">
    <property type="nucleotide sequence ID" value="NZ_JBHEEG010000003.1"/>
</dbReference>
<keyword evidence="4 8" id="KW-0566">Pantothenate biosynthesis</keyword>
<protein>
    <recommendedName>
        <fullName evidence="8">Pantothenate synthetase</fullName>
        <shortName evidence="8">PS</shortName>
        <ecNumber evidence="8">6.3.2.1</ecNumber>
    </recommendedName>
    <alternativeName>
        <fullName evidence="8">Pantoate--beta-alanine ligase</fullName>
    </alternativeName>
    <alternativeName>
        <fullName evidence="8">Pantoate-activating enzyme</fullName>
    </alternativeName>
</protein>
<dbReference type="InterPro" id="IPR014729">
    <property type="entry name" value="Rossmann-like_a/b/a_fold"/>
</dbReference>
<dbReference type="SUPFAM" id="SSF52374">
    <property type="entry name" value="Nucleotidylyl transferase"/>
    <property type="match status" value="1"/>
</dbReference>
<dbReference type="Gene3D" id="3.40.50.620">
    <property type="entry name" value="HUPs"/>
    <property type="match status" value="1"/>
</dbReference>
<reference evidence="9 10" key="1">
    <citation type="submission" date="2018-06" db="EMBL/GenBank/DDBJ databases">
        <title>Genomic Encyclopedia of Type Strains, Phase IV (KMG-IV): sequencing the most valuable type-strain genomes for metagenomic binning, comparative biology and taxonomic classification.</title>
        <authorList>
            <person name="Goeker M."/>
        </authorList>
    </citation>
    <scope>NUCLEOTIDE SEQUENCE [LARGE SCALE GENOMIC DNA]</scope>
    <source>
        <strain evidence="9 10">DSM 25619</strain>
    </source>
</reference>
<dbReference type="PANTHER" id="PTHR21299:SF1">
    <property type="entry name" value="PANTOATE--BETA-ALANINE LIGASE"/>
    <property type="match status" value="1"/>
</dbReference>
<feature type="active site" description="Proton donor" evidence="8">
    <location>
        <position position="37"/>
    </location>
</feature>
<dbReference type="Proteomes" id="UP000252893">
    <property type="component" value="Unassembled WGS sequence"/>
</dbReference>
<sequence>MQLIRTISDLRTALKAERSRGKSIGFVPTMGYLHIGHLTLVKNSQQHCDVSVVSIFVNPTQFAPNEDLAQYPRDLPRDLKLLEEQGCDYVFAPDVNEMYPDGSGKTSTYVDAGELSSILMGALRPHHFRGVATVVSKLFNIVQPDKAFFGEKDYQQLAVIKRMVADLNQPVDVVGVTTVREPDGLACSSRNSLLSAQDRAAAVVLPQAMQLAQTLVDQGERSVAALRHAVVDKLQQEPRGEIEAVDIRDAETLAETAEQLTAPAVLLLTVRFGKTRLIDQHVLRFLN</sequence>
<evidence type="ECO:0000256" key="4">
    <source>
        <dbReference type="ARBA" id="ARBA00022655"/>
    </source>
</evidence>
<organism evidence="9 10">
    <name type="scientific">Pseudochrobactrum asaccharolyticum</name>
    <dbReference type="NCBI Taxonomy" id="354351"/>
    <lineage>
        <taxon>Bacteria</taxon>
        <taxon>Pseudomonadati</taxon>
        <taxon>Pseudomonadota</taxon>
        <taxon>Alphaproteobacteria</taxon>
        <taxon>Hyphomicrobiales</taxon>
        <taxon>Brucellaceae</taxon>
        <taxon>Pseudochrobactrum</taxon>
    </lineage>
</organism>
<feature type="binding site" evidence="8">
    <location>
        <position position="61"/>
    </location>
    <ligand>
        <name>(R)-pantoate</name>
        <dbReference type="ChEBI" id="CHEBI:15980"/>
    </ligand>
</feature>
<comment type="miscellaneous">
    <text evidence="8">The reaction proceeds by a bi uni uni bi ping pong mechanism.</text>
</comment>
<evidence type="ECO:0000313" key="10">
    <source>
        <dbReference type="Proteomes" id="UP000252893"/>
    </source>
</evidence>
<accession>A0A366E8T7</accession>
<name>A0A366E8T7_9HYPH</name>
<dbReference type="Gene3D" id="3.30.1300.10">
    <property type="entry name" value="Pantoate-beta-alanine ligase, C-terminal domain"/>
    <property type="match status" value="1"/>
</dbReference>
<keyword evidence="10" id="KW-1185">Reference proteome</keyword>
<dbReference type="InterPro" id="IPR042176">
    <property type="entry name" value="Pantoate_ligase_C"/>
</dbReference>
<dbReference type="InterPro" id="IPR003721">
    <property type="entry name" value="Pantoate_ligase"/>
</dbReference>
<gene>
    <name evidence="8" type="primary">panC</name>
    <name evidence="9" type="ORF">DFR47_101387</name>
</gene>
<dbReference type="NCBIfam" id="TIGR00018">
    <property type="entry name" value="panC"/>
    <property type="match status" value="1"/>
</dbReference>
<dbReference type="OrthoDB" id="9773087at2"/>
<evidence type="ECO:0000313" key="9">
    <source>
        <dbReference type="EMBL" id="RBO98786.1"/>
    </source>
</evidence>
<keyword evidence="8" id="KW-0963">Cytoplasm</keyword>
<evidence type="ECO:0000256" key="7">
    <source>
        <dbReference type="ARBA" id="ARBA00048258"/>
    </source>
</evidence>
<comment type="function">
    <text evidence="8">Catalyzes the condensation of pantoate with beta-alanine in an ATP-dependent reaction via a pantoyl-adenylate intermediate.</text>
</comment>
<dbReference type="GO" id="GO:0004592">
    <property type="term" value="F:pantoate-beta-alanine ligase activity"/>
    <property type="evidence" value="ECO:0007669"/>
    <property type="project" value="UniProtKB-UniRule"/>
</dbReference>
<comment type="pathway">
    <text evidence="1 8">Cofactor biosynthesis; (R)-pantothenate biosynthesis; (R)-pantothenate from (R)-pantoate and beta-alanine: step 1/1.</text>
</comment>
<evidence type="ECO:0000256" key="3">
    <source>
        <dbReference type="ARBA" id="ARBA00022598"/>
    </source>
</evidence>
<dbReference type="PANTHER" id="PTHR21299">
    <property type="entry name" value="CYTIDYLATE KINASE/PANTOATE-BETA-ALANINE LIGASE"/>
    <property type="match status" value="1"/>
</dbReference>
<feature type="binding site" evidence="8">
    <location>
        <position position="61"/>
    </location>
    <ligand>
        <name>beta-alanine</name>
        <dbReference type="ChEBI" id="CHEBI:57966"/>
    </ligand>
</feature>
<dbReference type="EMBL" id="QNRH01000001">
    <property type="protein sequence ID" value="RBO98786.1"/>
    <property type="molecule type" value="Genomic_DNA"/>
</dbReference>
<feature type="binding site" evidence="8">
    <location>
        <begin position="150"/>
        <end position="153"/>
    </location>
    <ligand>
        <name>ATP</name>
        <dbReference type="ChEBI" id="CHEBI:30616"/>
    </ligand>
</feature>
<proteinExistence type="inferred from homology"/>
<feature type="binding site" evidence="8">
    <location>
        <position position="156"/>
    </location>
    <ligand>
        <name>(R)-pantoate</name>
        <dbReference type="ChEBI" id="CHEBI:15980"/>
    </ligand>
</feature>
<dbReference type="GO" id="GO:0015940">
    <property type="term" value="P:pantothenate biosynthetic process"/>
    <property type="evidence" value="ECO:0007669"/>
    <property type="project" value="UniProtKB-UniRule"/>
</dbReference>
<evidence type="ECO:0000256" key="8">
    <source>
        <dbReference type="HAMAP-Rule" id="MF_00158"/>
    </source>
</evidence>
<comment type="catalytic activity">
    <reaction evidence="7 8">
        <text>(R)-pantoate + beta-alanine + ATP = (R)-pantothenate + AMP + diphosphate + H(+)</text>
        <dbReference type="Rhea" id="RHEA:10912"/>
        <dbReference type="ChEBI" id="CHEBI:15378"/>
        <dbReference type="ChEBI" id="CHEBI:15980"/>
        <dbReference type="ChEBI" id="CHEBI:29032"/>
        <dbReference type="ChEBI" id="CHEBI:30616"/>
        <dbReference type="ChEBI" id="CHEBI:33019"/>
        <dbReference type="ChEBI" id="CHEBI:57966"/>
        <dbReference type="ChEBI" id="CHEBI:456215"/>
        <dbReference type="EC" id="6.3.2.1"/>
    </reaction>
</comment>
<dbReference type="HAMAP" id="MF_00158">
    <property type="entry name" value="PanC"/>
    <property type="match status" value="1"/>
</dbReference>
<comment type="similarity">
    <text evidence="2 8">Belongs to the pantothenate synthetase family.</text>
</comment>
<dbReference type="GO" id="GO:0005524">
    <property type="term" value="F:ATP binding"/>
    <property type="evidence" value="ECO:0007669"/>
    <property type="project" value="UniProtKB-KW"/>
</dbReference>
<dbReference type="UniPathway" id="UPA00028">
    <property type="reaction ID" value="UER00005"/>
</dbReference>
<dbReference type="EC" id="6.3.2.1" evidence="8"/>
<comment type="subunit">
    <text evidence="8">Homodimer.</text>
</comment>
<feature type="binding site" evidence="8">
    <location>
        <position position="179"/>
    </location>
    <ligand>
        <name>ATP</name>
        <dbReference type="ChEBI" id="CHEBI:30616"/>
    </ligand>
</feature>
<dbReference type="CDD" id="cd00560">
    <property type="entry name" value="PanC"/>
    <property type="match status" value="1"/>
</dbReference>
<evidence type="ECO:0000256" key="5">
    <source>
        <dbReference type="ARBA" id="ARBA00022741"/>
    </source>
</evidence>
<dbReference type="FunFam" id="3.40.50.620:FF:000013">
    <property type="entry name" value="Pantothenate synthetase"/>
    <property type="match status" value="1"/>
</dbReference>
<keyword evidence="5 8" id="KW-0547">Nucleotide-binding</keyword>
<evidence type="ECO:0000256" key="2">
    <source>
        <dbReference type="ARBA" id="ARBA00009256"/>
    </source>
</evidence>
<feature type="binding site" evidence="8">
    <location>
        <begin position="187"/>
        <end position="190"/>
    </location>
    <ligand>
        <name>ATP</name>
        <dbReference type="ChEBI" id="CHEBI:30616"/>
    </ligand>
</feature>
<dbReference type="GO" id="GO:0005829">
    <property type="term" value="C:cytosol"/>
    <property type="evidence" value="ECO:0007669"/>
    <property type="project" value="TreeGrafter"/>
</dbReference>
<evidence type="ECO:0000256" key="1">
    <source>
        <dbReference type="ARBA" id="ARBA00004990"/>
    </source>
</evidence>
<keyword evidence="3 8" id="KW-0436">Ligase</keyword>